<feature type="chain" id="PRO_5004508765" description="Glucanase" evidence="10">
    <location>
        <begin position="18"/>
        <end position="414"/>
    </location>
</feature>
<dbReference type="RefSeq" id="XP_008082686.1">
    <property type="nucleotide sequence ID" value="XM_008084495.1"/>
</dbReference>
<dbReference type="EC" id="3.2.1.-" evidence="9"/>
<dbReference type="OMA" id="VCCNEMD"/>
<keyword evidence="4 9" id="KW-0136">Cellulose degradation</keyword>
<dbReference type="PRINTS" id="PR00734">
    <property type="entry name" value="GLHYDRLASE7"/>
</dbReference>
<evidence type="ECO:0000256" key="4">
    <source>
        <dbReference type="ARBA" id="ARBA00023001"/>
    </source>
</evidence>
<evidence type="ECO:0000256" key="10">
    <source>
        <dbReference type="SAM" id="SignalP"/>
    </source>
</evidence>
<dbReference type="AlphaFoldDB" id="S3DV98"/>
<accession>S3DV98</accession>
<dbReference type="CDD" id="cd07999">
    <property type="entry name" value="GH7_CBH_EG"/>
    <property type="match status" value="1"/>
</dbReference>
<dbReference type="GO" id="GO:0008810">
    <property type="term" value="F:cellulase activity"/>
    <property type="evidence" value="ECO:0007669"/>
    <property type="project" value="UniProtKB-EC"/>
</dbReference>
<keyword evidence="6" id="KW-0119">Carbohydrate metabolism</keyword>
<dbReference type="EMBL" id="KE145364">
    <property type="protein sequence ID" value="EPE30293.1"/>
    <property type="molecule type" value="Genomic_DNA"/>
</dbReference>
<keyword evidence="11" id="KW-0430">Lectin</keyword>
<proteinExistence type="inferred from homology"/>
<protein>
    <recommendedName>
        <fullName evidence="9">Glucanase</fullName>
        <ecNumber evidence="9">3.2.1.-</ecNumber>
    </recommendedName>
</protein>
<evidence type="ECO:0000256" key="3">
    <source>
        <dbReference type="ARBA" id="ARBA00022801"/>
    </source>
</evidence>
<evidence type="ECO:0000313" key="11">
    <source>
        <dbReference type="EMBL" id="EPE30293.1"/>
    </source>
</evidence>
<dbReference type="Pfam" id="PF00840">
    <property type="entry name" value="Glyco_hydro_7"/>
    <property type="match status" value="1"/>
</dbReference>
<dbReference type="InterPro" id="IPR037019">
    <property type="entry name" value="Glyco_hydro_7_sf"/>
</dbReference>
<evidence type="ECO:0000256" key="9">
    <source>
        <dbReference type="RuleBase" id="RU361164"/>
    </source>
</evidence>
<keyword evidence="12" id="KW-1185">Reference proteome</keyword>
<name>S3DV98_GLAL2</name>
<dbReference type="Proteomes" id="UP000016922">
    <property type="component" value="Unassembled WGS sequence"/>
</dbReference>
<keyword evidence="3 9" id="KW-0378">Hydrolase</keyword>
<dbReference type="OrthoDB" id="412382at2759"/>
<keyword evidence="7 9" id="KW-0326">Glycosidase</keyword>
<dbReference type="eggNOG" id="ENOG502SJT6">
    <property type="taxonomic scope" value="Eukaryota"/>
</dbReference>
<dbReference type="PANTHER" id="PTHR33753">
    <property type="entry name" value="1,4-BETA-D-GLUCAN CELLOBIOHYDROLASE B"/>
    <property type="match status" value="1"/>
</dbReference>
<gene>
    <name evidence="11" type="ORF">GLAREA_13016</name>
</gene>
<comment type="similarity">
    <text evidence="2 9">Belongs to the glycosyl hydrolase 7 (cellulase C) family.</text>
</comment>
<evidence type="ECO:0000256" key="1">
    <source>
        <dbReference type="ARBA" id="ARBA00000966"/>
    </source>
</evidence>
<dbReference type="InterPro" id="IPR013320">
    <property type="entry name" value="ConA-like_dom_sf"/>
</dbReference>
<dbReference type="InterPro" id="IPR001722">
    <property type="entry name" value="Glyco_hydro_7"/>
</dbReference>
<dbReference type="GeneID" id="19472056"/>
<reference evidence="11 12" key="1">
    <citation type="journal article" date="2013" name="BMC Genomics">
        <title>Genomics-driven discovery of the pneumocandin biosynthetic gene cluster in the fungus Glarea lozoyensis.</title>
        <authorList>
            <person name="Chen L."/>
            <person name="Yue Q."/>
            <person name="Zhang X."/>
            <person name="Xiang M."/>
            <person name="Wang C."/>
            <person name="Li S."/>
            <person name="Che Y."/>
            <person name="Ortiz-Lopez F.J."/>
            <person name="Bills G.F."/>
            <person name="Liu X."/>
            <person name="An Z."/>
        </authorList>
    </citation>
    <scope>NUCLEOTIDE SEQUENCE [LARGE SCALE GENOMIC DNA]</scope>
    <source>
        <strain evidence="12">ATCC 20868 / MF5171</strain>
    </source>
</reference>
<dbReference type="GO" id="GO:0030245">
    <property type="term" value="P:cellulose catabolic process"/>
    <property type="evidence" value="ECO:0007669"/>
    <property type="project" value="UniProtKB-KW"/>
</dbReference>
<dbReference type="SUPFAM" id="SSF49899">
    <property type="entry name" value="Concanavalin A-like lectins/glucanases"/>
    <property type="match status" value="1"/>
</dbReference>
<dbReference type="HOGENOM" id="CLU_020817_0_1_1"/>
<evidence type="ECO:0000256" key="2">
    <source>
        <dbReference type="ARBA" id="ARBA00006044"/>
    </source>
</evidence>
<dbReference type="Gene3D" id="2.70.100.10">
    <property type="entry name" value="Glycoside hydrolase, family 7, domain"/>
    <property type="match status" value="1"/>
</dbReference>
<evidence type="ECO:0000313" key="12">
    <source>
        <dbReference type="Proteomes" id="UP000016922"/>
    </source>
</evidence>
<comment type="catalytic activity">
    <reaction evidence="1">
        <text>Endohydrolysis of (1-&gt;4)-beta-D-glucosidic linkages in cellulose, lichenin and cereal beta-D-glucans.</text>
        <dbReference type="EC" id="3.2.1.4"/>
    </reaction>
</comment>
<evidence type="ECO:0000256" key="7">
    <source>
        <dbReference type="ARBA" id="ARBA00023295"/>
    </source>
</evidence>
<evidence type="ECO:0000256" key="5">
    <source>
        <dbReference type="ARBA" id="ARBA00023180"/>
    </source>
</evidence>
<organism evidence="11 12">
    <name type="scientific">Glarea lozoyensis (strain ATCC 20868 / MF5171)</name>
    <dbReference type="NCBI Taxonomy" id="1116229"/>
    <lineage>
        <taxon>Eukaryota</taxon>
        <taxon>Fungi</taxon>
        <taxon>Dikarya</taxon>
        <taxon>Ascomycota</taxon>
        <taxon>Pezizomycotina</taxon>
        <taxon>Leotiomycetes</taxon>
        <taxon>Helotiales</taxon>
        <taxon>Helotiaceae</taxon>
        <taxon>Glarea</taxon>
    </lineage>
</organism>
<evidence type="ECO:0000256" key="8">
    <source>
        <dbReference type="ARBA" id="ARBA00023326"/>
    </source>
</evidence>
<dbReference type="STRING" id="1116229.S3DV98"/>
<evidence type="ECO:0000256" key="6">
    <source>
        <dbReference type="ARBA" id="ARBA00023277"/>
    </source>
</evidence>
<dbReference type="GO" id="GO:0030246">
    <property type="term" value="F:carbohydrate binding"/>
    <property type="evidence" value="ECO:0007669"/>
    <property type="project" value="UniProtKB-KW"/>
</dbReference>
<dbReference type="KEGG" id="glz:GLAREA_13016"/>
<keyword evidence="5" id="KW-0325">Glycoprotein</keyword>
<feature type="signal peptide" evidence="10">
    <location>
        <begin position="1"/>
        <end position="17"/>
    </location>
</feature>
<keyword evidence="8 9" id="KW-0624">Polysaccharide degradation</keyword>
<dbReference type="PANTHER" id="PTHR33753:SF1">
    <property type="entry name" value="ENDO-BETA-1,4-GLUCANASE CELB"/>
    <property type="match status" value="1"/>
</dbReference>
<keyword evidence="10" id="KW-0732">Signal</keyword>
<sequence length="414" mass="44333">MSRSLPILAALLGLAIAQTPGTTPEVHPKLQTWECTKAGGCVAKNSQLVLDSMTHPIYQKDNPTLNCGDGDGPPNATVCPDEATCAQNCIMEGISDYTKYGVSTDGSSLLLKQLLDGRTVSPRVYLLDEAGEKYDMLKLTGGELSFDVDMSKLPCGMNGALYLSEMEADGGKSELNTGGAAYGTGYCDAQCYGKPFVNGVANLKAQGLCCNEMDIWEANLAATSIAPHTCNQTSLYKCSGAECEFDGVCDKWGCSYNPYALGNKDYYGPGLKVDTSRPFTVTTQFPANENGTLYAIRRLYVQDGKVIQNAALMVDDSVAFDELNDAYCSRPGGGTFMKLGGIPGMGEALSRGMVLIFSVWWDVGGFMNWLDSGNTGPCNATEGNPEVIKQIQPDPSVVFSQVKWGEIDSTYSTK</sequence>